<proteinExistence type="predicted"/>
<dbReference type="GO" id="GO:0005886">
    <property type="term" value="C:plasma membrane"/>
    <property type="evidence" value="ECO:0007669"/>
    <property type="project" value="UniProtKB-SubCell"/>
</dbReference>
<dbReference type="SUPFAM" id="SSF53649">
    <property type="entry name" value="Alkaline phosphatase-like"/>
    <property type="match status" value="1"/>
</dbReference>
<evidence type="ECO:0000313" key="8">
    <source>
        <dbReference type="Proteomes" id="UP000236214"/>
    </source>
</evidence>
<evidence type="ECO:0000256" key="2">
    <source>
        <dbReference type="ARBA" id="ARBA00004936"/>
    </source>
</evidence>
<dbReference type="PANTHER" id="PTHR47371">
    <property type="entry name" value="LIPOTEICHOIC ACID SYNTHASE"/>
    <property type="match status" value="1"/>
</dbReference>
<keyword evidence="7" id="KW-0808">Transferase</keyword>
<dbReference type="InterPro" id="IPR017850">
    <property type="entry name" value="Alkaline_phosphatase_core_sf"/>
</dbReference>
<dbReference type="InterPro" id="IPR050448">
    <property type="entry name" value="OpgB/LTA_synthase_biosynth"/>
</dbReference>
<evidence type="ECO:0000256" key="6">
    <source>
        <dbReference type="ARBA" id="ARBA00023136"/>
    </source>
</evidence>
<accession>A0A2H6CUX2</accession>
<keyword evidence="8" id="KW-1185">Reference proteome</keyword>
<evidence type="ECO:0000256" key="3">
    <source>
        <dbReference type="ARBA" id="ARBA00022475"/>
    </source>
</evidence>
<keyword evidence="4" id="KW-0812">Transmembrane</keyword>
<dbReference type="PANTHER" id="PTHR47371:SF3">
    <property type="entry name" value="PHOSPHOGLYCEROL TRANSFERASE I"/>
    <property type="match status" value="1"/>
</dbReference>
<dbReference type="EMBL" id="BDEC01000067">
    <property type="protein sequence ID" value="GBD68789.1"/>
    <property type="molecule type" value="Genomic_DNA"/>
</dbReference>
<keyword evidence="3" id="KW-1003">Cell membrane</keyword>
<dbReference type="InterPro" id="IPR000917">
    <property type="entry name" value="Sulfatase_N"/>
</dbReference>
<keyword evidence="5" id="KW-1133">Transmembrane helix</keyword>
<sequence length="607" mass="69818">MLFIFLILVFLICLQTPKKSLGRRLAIYYTSFLYLGITIFLYNQQKIDLSNWQSYFLLRFDDEKSAWISLSTALITVSLTLLFWKLFQSGYLKKVYSYSRKNWLIYALAVLLIFAGFLAYSSSRYAMKGIDNTSLDQILFTMSQPIRGSDPGQIINYMIDPLLEALLITVPLATLLYFATTCSFKFGAIYLQRQPHFKTKKVIFFGLIGLIFGIFLGGKEIGYADIRAFYFENTSIYDEHYVNPREVDLKFPKKKRNLVYIFLESMESSYFSKDLGGIQEHNLLPNFADLAQNEGINFSHSNKLGGMLQIPGANQTASSMVAQTSGLPLRPSTSLNSSESSEENSAEYFPGAYALGEILDEQGYNQALLMGSEAEFAGRDKYFTQHGGYDIRDYHWAVETGRLPEDYYEWWGYEDRKLVDYAKETLNELSQEEAPFNLTMLTVDTHFEDGYATEDTPDLFGDQYSNVIHDSDRQIAQLLEWMKKQPFYEDTTVVLVGDHLTMDSDFFDSVDPDYQRSVFNLFLNTNKQKVRNKNREFSAVDMFPTTLSALGVEVPGDRLGLGVNLFSDQLTLIEQFGYDSFQNELMKKSDFYNKKLMQDDEKDKDRE</sequence>
<comment type="pathway">
    <text evidence="2">Cell wall biogenesis; lipoteichoic acid biosynthesis.</text>
</comment>
<protein>
    <submittedName>
        <fullName evidence="7">Putative glycerophosphotransferase</fullName>
    </submittedName>
</protein>
<evidence type="ECO:0000256" key="4">
    <source>
        <dbReference type="ARBA" id="ARBA00022692"/>
    </source>
</evidence>
<dbReference type="Pfam" id="PF00884">
    <property type="entry name" value="Sulfatase"/>
    <property type="match status" value="1"/>
</dbReference>
<gene>
    <name evidence="7" type="ORF">TEHN7118_1595</name>
</gene>
<dbReference type="CDD" id="cd16015">
    <property type="entry name" value="LTA_synthase"/>
    <property type="match status" value="1"/>
</dbReference>
<keyword evidence="6" id="KW-0472">Membrane</keyword>
<dbReference type="GO" id="GO:0016740">
    <property type="term" value="F:transferase activity"/>
    <property type="evidence" value="ECO:0007669"/>
    <property type="project" value="UniProtKB-KW"/>
</dbReference>
<dbReference type="AlphaFoldDB" id="A0A2H6CUX2"/>
<dbReference type="RefSeq" id="WP_014124052.1">
    <property type="nucleotide sequence ID" value="NZ_BDED01000019.1"/>
</dbReference>
<name>A0A2H6CUX2_TETHA</name>
<comment type="subcellular location">
    <subcellularLocation>
        <location evidence="1">Cell membrane</location>
        <topology evidence="1">Multi-pass membrane protein</topology>
    </subcellularLocation>
</comment>
<dbReference type="Gene3D" id="3.40.720.10">
    <property type="entry name" value="Alkaline Phosphatase, subunit A"/>
    <property type="match status" value="1"/>
</dbReference>
<evidence type="ECO:0000256" key="1">
    <source>
        <dbReference type="ARBA" id="ARBA00004651"/>
    </source>
</evidence>
<reference evidence="7 8" key="1">
    <citation type="submission" date="2016-05" db="EMBL/GenBank/DDBJ databases">
        <title>Whole genome sequencing of Tetragenococcus halophilus subsp. halophilus NISL 7118.</title>
        <authorList>
            <person name="Shiwa Y."/>
            <person name="Nishimura I."/>
            <person name="Yoshikawa H."/>
            <person name="Koyama Y."/>
            <person name="Oguma T."/>
        </authorList>
    </citation>
    <scope>NUCLEOTIDE SEQUENCE [LARGE SCALE GENOMIC DNA]</scope>
    <source>
        <strain evidence="7 8">NISL 7118</strain>
    </source>
</reference>
<evidence type="ECO:0000256" key="5">
    <source>
        <dbReference type="ARBA" id="ARBA00022989"/>
    </source>
</evidence>
<organism evidence="7 8">
    <name type="scientific">Tetragenococcus halophilus subsp. halophilus</name>
    <dbReference type="NCBI Taxonomy" id="1513897"/>
    <lineage>
        <taxon>Bacteria</taxon>
        <taxon>Bacillati</taxon>
        <taxon>Bacillota</taxon>
        <taxon>Bacilli</taxon>
        <taxon>Lactobacillales</taxon>
        <taxon>Enterococcaceae</taxon>
        <taxon>Tetragenococcus</taxon>
    </lineage>
</organism>
<dbReference type="Proteomes" id="UP000236214">
    <property type="component" value="Unassembled WGS sequence"/>
</dbReference>
<evidence type="ECO:0000313" key="7">
    <source>
        <dbReference type="EMBL" id="GBD68789.1"/>
    </source>
</evidence>
<comment type="caution">
    <text evidence="7">The sequence shown here is derived from an EMBL/GenBank/DDBJ whole genome shotgun (WGS) entry which is preliminary data.</text>
</comment>